<dbReference type="GO" id="GO:0005730">
    <property type="term" value="C:nucleolus"/>
    <property type="evidence" value="ECO:0007669"/>
    <property type="project" value="UniProtKB-SubCell"/>
</dbReference>
<evidence type="ECO:0000313" key="9">
    <source>
        <dbReference type="Proteomes" id="UP000829291"/>
    </source>
</evidence>
<keyword evidence="2" id="KW-0698">rRNA processing</keyword>
<dbReference type="GeneID" id="107217745"/>
<reference evidence="10" key="1">
    <citation type="submission" date="2025-08" db="UniProtKB">
        <authorList>
            <consortium name="RefSeq"/>
        </authorList>
    </citation>
    <scope>IDENTIFICATION</scope>
    <source>
        <tissue evidence="10">Thorax and Abdomen</tissue>
    </source>
</reference>
<dbReference type="InterPro" id="IPR012584">
    <property type="entry name" value="NOL11_N"/>
</dbReference>
<dbReference type="PANTHER" id="PTHR15633">
    <property type="entry name" value="NUCLEOLAR PROTEIN 11"/>
    <property type="match status" value="1"/>
</dbReference>
<dbReference type="InterPro" id="IPR042859">
    <property type="entry name" value="NOL11"/>
</dbReference>
<gene>
    <name evidence="10" type="primary">LOC107217745</name>
</gene>
<keyword evidence="9" id="KW-1185">Reference proteome</keyword>
<keyword evidence="4" id="KW-0010">Activator</keyword>
<dbReference type="InterPro" id="IPR048897">
    <property type="entry name" value="Nol11_C"/>
</dbReference>
<evidence type="ECO:0000256" key="2">
    <source>
        <dbReference type="ARBA" id="ARBA00022552"/>
    </source>
</evidence>
<feature type="domain" description="Nucleolar protein 11 N-terminal" evidence="7">
    <location>
        <begin position="5"/>
        <end position="286"/>
    </location>
</feature>
<dbReference type="GO" id="GO:0030490">
    <property type="term" value="P:maturation of SSU-rRNA"/>
    <property type="evidence" value="ECO:0007669"/>
    <property type="project" value="InterPro"/>
</dbReference>
<evidence type="ECO:0000256" key="6">
    <source>
        <dbReference type="ARBA" id="ARBA00023242"/>
    </source>
</evidence>
<name>A0A6J0B9K1_NEOLC</name>
<sequence>MHPQLQDLKQLSSWSTKDRLTTQVIYDEIDARYVAVFNEIYLRVWHESASDLDKVKKHKFHSPFHAILRIDNYPPILVCQNGSTASLTWALTNRKSWYSKGVLQKEEKIRDCQLINIGSKMYLCMLTCIDNLHDYIVVPLDGQTYVEDSENLKRIKLQRTAEKLVGHVVIQDTSNAYLLTLWSHGRLYSYSLLGCSANPPPGNLLSVVTALNTKHPIIMTPLNEITIAAYGADIQEEGAILVIYNLSFKLVQAIQKLKLYTKEAKLWRIEDKLLLAANRHLAVAPFSLTPQRIEAMVGSSRLAPNSTVNVNGDDNEIVVIQEMETAIWGSEVTEAVTFSDPMPEEIKVQLSTLVKDGLPEAVILETLIPALIKSRDIRNIIWCLKNFRDVPEKLLINLLSFCLTTSDKSFDSDQNGFTDSCVIEPLGRAVFLNHILSVHYSDICLMSHLKTSLGFTEILSLLDYLTHALDSTQEEHELPQTGTSQPSEEQLLDWASLLLDSHYQQYLLSQDPRICSLLQQLSSVLEVHFHVIDDLQTLRSLVERLRDGKSLGPTPKSASKYYSIEEVKLY</sequence>
<dbReference type="AlphaFoldDB" id="A0A6J0B9K1"/>
<proteinExistence type="predicted"/>
<accession>A0A6J0B9K1</accession>
<comment type="subcellular location">
    <subcellularLocation>
        <location evidence="1">Nucleus</location>
        <location evidence="1">Nucleolus</location>
    </subcellularLocation>
</comment>
<evidence type="ECO:0000256" key="3">
    <source>
        <dbReference type="ARBA" id="ARBA00023015"/>
    </source>
</evidence>
<keyword evidence="6" id="KW-0539">Nucleus</keyword>
<evidence type="ECO:0000259" key="8">
    <source>
        <dbReference type="Pfam" id="PF20998"/>
    </source>
</evidence>
<dbReference type="RefSeq" id="XP_015510876.1">
    <property type="nucleotide sequence ID" value="XM_015655390.2"/>
</dbReference>
<dbReference type="Pfam" id="PF20998">
    <property type="entry name" value="Nol11_C"/>
    <property type="match status" value="1"/>
</dbReference>
<evidence type="ECO:0000256" key="5">
    <source>
        <dbReference type="ARBA" id="ARBA00023163"/>
    </source>
</evidence>
<keyword evidence="5" id="KW-0804">Transcription</keyword>
<evidence type="ECO:0000259" key="7">
    <source>
        <dbReference type="Pfam" id="PF08168"/>
    </source>
</evidence>
<dbReference type="Pfam" id="PF08168">
    <property type="entry name" value="NOL11_N"/>
    <property type="match status" value="1"/>
</dbReference>
<dbReference type="GO" id="GO:0003723">
    <property type="term" value="F:RNA binding"/>
    <property type="evidence" value="ECO:0007669"/>
    <property type="project" value="TreeGrafter"/>
</dbReference>
<dbReference type="Proteomes" id="UP000829291">
    <property type="component" value="Chromosome 1"/>
</dbReference>
<keyword evidence="3" id="KW-0805">Transcription regulation</keyword>
<organism evidence="10">
    <name type="scientific">Neodiprion lecontei</name>
    <name type="common">Redheaded pine sawfly</name>
    <dbReference type="NCBI Taxonomy" id="441921"/>
    <lineage>
        <taxon>Eukaryota</taxon>
        <taxon>Metazoa</taxon>
        <taxon>Ecdysozoa</taxon>
        <taxon>Arthropoda</taxon>
        <taxon>Hexapoda</taxon>
        <taxon>Insecta</taxon>
        <taxon>Pterygota</taxon>
        <taxon>Neoptera</taxon>
        <taxon>Endopterygota</taxon>
        <taxon>Hymenoptera</taxon>
        <taxon>Tenthredinoidea</taxon>
        <taxon>Diprionidae</taxon>
        <taxon>Diprioninae</taxon>
        <taxon>Neodiprion</taxon>
    </lineage>
</organism>
<feature type="domain" description="Nucleolar protein 11 C-terminal" evidence="8">
    <location>
        <begin position="337"/>
        <end position="570"/>
    </location>
</feature>
<evidence type="ECO:0000313" key="10">
    <source>
        <dbReference type="RefSeq" id="XP_015510876.1"/>
    </source>
</evidence>
<protein>
    <submittedName>
        <fullName evidence="10">Nucleolar protein 11 isoform X2</fullName>
    </submittedName>
</protein>
<evidence type="ECO:0000256" key="1">
    <source>
        <dbReference type="ARBA" id="ARBA00004604"/>
    </source>
</evidence>
<dbReference type="PANTHER" id="PTHR15633:SF2">
    <property type="entry name" value="NUCLEOLAR PROTEIN 11"/>
    <property type="match status" value="1"/>
</dbReference>
<dbReference type="OrthoDB" id="6502630at2759"/>
<evidence type="ECO:0000256" key="4">
    <source>
        <dbReference type="ARBA" id="ARBA00023159"/>
    </source>
</evidence>